<dbReference type="EMBL" id="DACRBY010000001">
    <property type="protein sequence ID" value="HAS8538311.1"/>
    <property type="molecule type" value="Genomic_DNA"/>
</dbReference>
<reference evidence="1" key="2">
    <citation type="submission" date="2019-01" db="EMBL/GenBank/DDBJ databases">
        <authorList>
            <consortium name="NCBI Pathogen Detection Project"/>
        </authorList>
    </citation>
    <scope>NUCLEOTIDE SEQUENCE</scope>
    <source>
        <strain evidence="1">BCW_3452</strain>
    </source>
</reference>
<reference evidence="1" key="1">
    <citation type="journal article" date="2018" name="Genome Biol.">
        <title>SKESA: strategic k-mer extension for scrupulous assemblies.</title>
        <authorList>
            <person name="Souvorov A."/>
            <person name="Agarwala R."/>
            <person name="Lipman D.J."/>
        </authorList>
    </citation>
    <scope>NUCLEOTIDE SEQUENCE</scope>
    <source>
        <strain evidence="1">BCW_3452</strain>
    </source>
</reference>
<proteinExistence type="predicted"/>
<dbReference type="AlphaFoldDB" id="A0A8H9K5L0"/>
<accession>A0A8H9K5L0</accession>
<protein>
    <submittedName>
        <fullName evidence="1">Uncharacterized protein</fullName>
    </submittedName>
</protein>
<comment type="caution">
    <text evidence="1">The sequence shown here is derived from an EMBL/GenBank/DDBJ whole genome shotgun (WGS) entry which is preliminary data.</text>
</comment>
<name>A0A8H9K5L0_VIBVL</name>
<organism evidence="1">
    <name type="scientific">Vibrio vulnificus</name>
    <dbReference type="NCBI Taxonomy" id="672"/>
    <lineage>
        <taxon>Bacteria</taxon>
        <taxon>Pseudomonadati</taxon>
        <taxon>Pseudomonadota</taxon>
        <taxon>Gammaproteobacteria</taxon>
        <taxon>Vibrionales</taxon>
        <taxon>Vibrionaceae</taxon>
        <taxon>Vibrio</taxon>
    </lineage>
</organism>
<sequence>MMRTLNNKTLVENSKLQKGIMLEIIMQGDDFDGMLNFGSVVVSVDSKNEYILDALETNGKATGNGTYRLVTEFSKLEDTINMFDEGYEFNQSLEHLLKNKDAAAYTNLYFCSSDDEEVELMKANIARIQSMNLIHCSDVSIKIPVTQNDDF</sequence>
<gene>
    <name evidence="1" type="ORF">I7730_00665</name>
</gene>
<evidence type="ECO:0000313" key="1">
    <source>
        <dbReference type="EMBL" id="HAS8538311.1"/>
    </source>
</evidence>
<dbReference type="Proteomes" id="UP000863257">
    <property type="component" value="Unassembled WGS sequence"/>
</dbReference>